<dbReference type="EMBL" id="CP091871">
    <property type="protein sequence ID" value="WEU39800.1"/>
    <property type="molecule type" value="Genomic_DNA"/>
</dbReference>
<comment type="pathway">
    <text evidence="3 7">Carbohydrate degradation; glycolysis; pyruvate from D-glyceraldehyde 3-phosphate: step 3/5.</text>
</comment>
<organism evidence="9 10">
    <name type="scientific">Odinarchaeota yellowstonii (strain LCB_4)</name>
    <dbReference type="NCBI Taxonomy" id="1841599"/>
    <lineage>
        <taxon>Archaea</taxon>
        <taxon>Promethearchaeati</taxon>
        <taxon>Candidatus Odinarchaeota</taxon>
        <taxon>Candidatus Odinarchaeia</taxon>
        <taxon>Candidatus Odinarchaeales</taxon>
        <taxon>Candidatus Odinarchaeaceae</taxon>
        <taxon>Candidatus Odinarchaeum</taxon>
    </lineage>
</organism>
<dbReference type="InterPro" id="IPR006124">
    <property type="entry name" value="Metalloenzyme"/>
</dbReference>
<dbReference type="GO" id="GO:0046872">
    <property type="term" value="F:metal ion binding"/>
    <property type="evidence" value="ECO:0007669"/>
    <property type="project" value="InterPro"/>
</dbReference>
<dbReference type="NCBIfam" id="TIGR00306">
    <property type="entry name" value="apgM"/>
    <property type="match status" value="1"/>
</dbReference>
<dbReference type="EC" id="5.4.2.12" evidence="7"/>
<dbReference type="GO" id="GO:0006096">
    <property type="term" value="P:glycolytic process"/>
    <property type="evidence" value="ECO:0007669"/>
    <property type="project" value="UniProtKB-UniRule"/>
</dbReference>
<dbReference type="Gene3D" id="3.40.720.10">
    <property type="entry name" value="Alkaline Phosphatase, subunit A"/>
    <property type="match status" value="2"/>
</dbReference>
<evidence type="ECO:0000256" key="4">
    <source>
        <dbReference type="ARBA" id="ARBA00005524"/>
    </source>
</evidence>
<evidence type="ECO:0000256" key="6">
    <source>
        <dbReference type="ARBA" id="ARBA00023235"/>
    </source>
</evidence>
<dbReference type="PANTHER" id="PTHR31209">
    <property type="entry name" value="COFACTOR-INDEPENDENT PHOSPHOGLYCERATE MUTASE"/>
    <property type="match status" value="1"/>
</dbReference>
<keyword evidence="6 7" id="KW-0413">Isomerase</keyword>
<dbReference type="Pfam" id="PF01676">
    <property type="entry name" value="Metalloenzyme"/>
    <property type="match status" value="1"/>
</dbReference>
<dbReference type="CDD" id="cd16011">
    <property type="entry name" value="iPGM_like"/>
    <property type="match status" value="1"/>
</dbReference>
<evidence type="ECO:0000313" key="9">
    <source>
        <dbReference type="EMBL" id="WEU39800.1"/>
    </source>
</evidence>
<dbReference type="HAMAP" id="MF_01402_A">
    <property type="entry name" value="ApgM_A"/>
    <property type="match status" value="1"/>
</dbReference>
<keyword evidence="5 7" id="KW-0324">Glycolysis</keyword>
<evidence type="ECO:0000313" key="10">
    <source>
        <dbReference type="Proteomes" id="UP000186851"/>
    </source>
</evidence>
<dbReference type="AlphaFoldDB" id="A0AAF0D1A3"/>
<sequence length="445" mass="48599">MDVRKIMLIVCDGMSDRAVKSLGEKTPLEYAKTPNLDKLAEMGCTGLLDILSPGIPPGSDSAHLALFGYDPEKFYPGRGAIEALGANIPVSEGVLACRFNLTTVVEKNTREGVTLIVKDRRAGRISSEEAKKLIEYLQLNLNKISDVKVKIIPNVEHRGILVIEGDGLCGDVSDSDPHEIGSCVNKCEPLSNAGSLKAAEKTANIINEIVKSSYFLLKDHEVNRLRVSRGLPAANIILPRGAGVVRRVDSFSNVWGLKAACIAKLALYRGVARYVGMDIYDVPEATGTVNTNVEAKFKKAVELLKEYDFVFVHVKGTDSASHDKKPLEKVKMIEKIDEAFKIIIDNPILLKNTVVAVTSDHSTSSELGIHIGDPPALAVYSPDIVADEVKEFNERAVLRGGLGRVKAVDLMKILLNYACRAMEYGLKPSRESRIYRSTECTPLVI</sequence>
<comment type="similarity">
    <text evidence="4 7">Belongs to the BPG-independent phosphoglycerate mutase family. A-PGAM subfamily.</text>
</comment>
<dbReference type="KEGG" id="oyw:OdinLCB4_004825"/>
<dbReference type="Pfam" id="PF10143">
    <property type="entry name" value="PhosphMutase"/>
    <property type="match status" value="1"/>
</dbReference>
<dbReference type="PIRSF" id="PIRSF006392">
    <property type="entry name" value="IPGAM_arch"/>
    <property type="match status" value="1"/>
</dbReference>
<gene>
    <name evidence="7 9" type="primary">apgM</name>
    <name evidence="9" type="ORF">OdinLCB4_004825</name>
</gene>
<dbReference type="Proteomes" id="UP000186851">
    <property type="component" value="Chromosome"/>
</dbReference>
<dbReference type="PANTHER" id="PTHR31209:SF0">
    <property type="entry name" value="METALLOENZYME DOMAIN-CONTAINING PROTEIN"/>
    <property type="match status" value="1"/>
</dbReference>
<evidence type="ECO:0000259" key="8">
    <source>
        <dbReference type="Pfam" id="PF01676"/>
    </source>
</evidence>
<dbReference type="InterPro" id="IPR023665">
    <property type="entry name" value="ApgAM_prokaryotes"/>
</dbReference>
<evidence type="ECO:0000256" key="7">
    <source>
        <dbReference type="HAMAP-Rule" id="MF_01402"/>
    </source>
</evidence>
<evidence type="ECO:0000256" key="3">
    <source>
        <dbReference type="ARBA" id="ARBA00004798"/>
    </source>
</evidence>
<feature type="domain" description="Metalloenzyme" evidence="8">
    <location>
        <begin position="5"/>
        <end position="416"/>
    </location>
</feature>
<reference evidence="9" key="2">
    <citation type="journal article" date="2022" name="Nat. Microbiol.">
        <title>A closed Candidatus Odinarchaeum chromosome exposes Asgard archaeal viruses.</title>
        <authorList>
            <person name="Tamarit D."/>
            <person name="Caceres E.F."/>
            <person name="Krupovic M."/>
            <person name="Nijland R."/>
            <person name="Eme L."/>
            <person name="Robinson N.P."/>
            <person name="Ettema T.J.G."/>
        </authorList>
    </citation>
    <scope>NUCLEOTIDE SEQUENCE</scope>
    <source>
        <strain evidence="9">LCB_4</strain>
    </source>
</reference>
<protein>
    <recommendedName>
        <fullName evidence="7">2,3-bisphosphoglycerate-independent phosphoglycerate mutase</fullName>
        <shortName evidence="7">BPG-independent PGAM</shortName>
        <shortName evidence="7">Phosphoglyceromutase</shortName>
        <shortName evidence="7">aPGAM</shortName>
        <ecNumber evidence="7">5.4.2.12</ecNumber>
    </recommendedName>
</protein>
<evidence type="ECO:0000256" key="1">
    <source>
        <dbReference type="ARBA" id="ARBA00000370"/>
    </source>
</evidence>
<accession>A0AAF0D1A3</accession>
<evidence type="ECO:0000256" key="2">
    <source>
        <dbReference type="ARBA" id="ARBA00002315"/>
    </source>
</evidence>
<comment type="catalytic activity">
    <reaction evidence="1 7">
        <text>(2R)-2-phosphoglycerate = (2R)-3-phosphoglycerate</text>
        <dbReference type="Rhea" id="RHEA:15901"/>
        <dbReference type="ChEBI" id="CHEBI:58272"/>
        <dbReference type="ChEBI" id="CHEBI:58289"/>
        <dbReference type="EC" id="5.4.2.12"/>
    </reaction>
</comment>
<name>A0AAF0D1A3_ODILC</name>
<dbReference type="InterPro" id="IPR017850">
    <property type="entry name" value="Alkaline_phosphatase_core_sf"/>
</dbReference>
<dbReference type="InterPro" id="IPR004456">
    <property type="entry name" value="Pglycerate_mutase_ApgM"/>
</dbReference>
<dbReference type="SUPFAM" id="SSF53649">
    <property type="entry name" value="Alkaline phosphatase-like"/>
    <property type="match status" value="1"/>
</dbReference>
<comment type="function">
    <text evidence="2 7">Catalyzes the interconversion of 2-phosphoglycerate and 3-phosphoglycerate.</text>
</comment>
<proteinExistence type="inferred from homology"/>
<evidence type="ECO:0000256" key="5">
    <source>
        <dbReference type="ARBA" id="ARBA00023152"/>
    </source>
</evidence>
<dbReference type="GO" id="GO:0004619">
    <property type="term" value="F:phosphoglycerate mutase activity"/>
    <property type="evidence" value="ECO:0007669"/>
    <property type="project" value="UniProtKB-UniRule"/>
</dbReference>
<reference evidence="9" key="1">
    <citation type="journal article" date="2017" name="Nature">
        <title>Asgard archaea illuminate the origin of eukaryotic cellular complexity.</title>
        <authorList>
            <person name="Zaremba-Niedzwiedzka K."/>
            <person name="Caceres E.F."/>
            <person name="Saw J.H."/>
            <person name="Backstrom D."/>
            <person name="Juzokaite L."/>
            <person name="Vancaester E."/>
            <person name="Seitz K.W."/>
            <person name="Anantharaman K."/>
            <person name="Starnawski P."/>
            <person name="Kjeldsen K.U."/>
            <person name="Scott M.B."/>
            <person name="Nunoura T."/>
            <person name="Banfield J.F."/>
            <person name="Schramm A."/>
            <person name="Baker B.J."/>
            <person name="Spang A."/>
            <person name="Ettema T.J.G."/>
        </authorList>
    </citation>
    <scope>NUCLEOTIDE SEQUENCE</scope>
    <source>
        <strain evidence="9">LCB_4</strain>
    </source>
</reference>